<proteinExistence type="predicted"/>
<dbReference type="Proteomes" id="UP001164746">
    <property type="component" value="Chromosome 3"/>
</dbReference>
<gene>
    <name evidence="1" type="ORF">MAR_023254</name>
</gene>
<keyword evidence="2" id="KW-1185">Reference proteome</keyword>
<evidence type="ECO:0000313" key="2">
    <source>
        <dbReference type="Proteomes" id="UP001164746"/>
    </source>
</evidence>
<dbReference type="EMBL" id="CP111014">
    <property type="protein sequence ID" value="WAQ98881.1"/>
    <property type="molecule type" value="Genomic_DNA"/>
</dbReference>
<protein>
    <submittedName>
        <fullName evidence="1">Uncharacterized protein</fullName>
    </submittedName>
</protein>
<name>A0ABY7DMF8_MYAAR</name>
<evidence type="ECO:0000313" key="1">
    <source>
        <dbReference type="EMBL" id="WAQ98881.1"/>
    </source>
</evidence>
<reference evidence="1" key="1">
    <citation type="submission" date="2022-11" db="EMBL/GenBank/DDBJ databases">
        <title>Centuries of genome instability and evolution in soft-shell clam transmissible cancer (bioRxiv).</title>
        <authorList>
            <person name="Hart S.F.M."/>
            <person name="Yonemitsu M.A."/>
            <person name="Giersch R.M."/>
            <person name="Beal B.F."/>
            <person name="Arriagada G."/>
            <person name="Davis B.W."/>
            <person name="Ostrander E.A."/>
            <person name="Goff S.P."/>
            <person name="Metzger M.J."/>
        </authorList>
    </citation>
    <scope>NUCLEOTIDE SEQUENCE</scope>
    <source>
        <strain evidence="1">MELC-2E11</strain>
        <tissue evidence="1">Siphon/mantle</tissue>
    </source>
</reference>
<accession>A0ABY7DMF8</accession>
<organism evidence="1 2">
    <name type="scientific">Mya arenaria</name>
    <name type="common">Soft-shell clam</name>
    <dbReference type="NCBI Taxonomy" id="6604"/>
    <lineage>
        <taxon>Eukaryota</taxon>
        <taxon>Metazoa</taxon>
        <taxon>Spiralia</taxon>
        <taxon>Lophotrochozoa</taxon>
        <taxon>Mollusca</taxon>
        <taxon>Bivalvia</taxon>
        <taxon>Autobranchia</taxon>
        <taxon>Heteroconchia</taxon>
        <taxon>Euheterodonta</taxon>
        <taxon>Imparidentia</taxon>
        <taxon>Neoheterodontei</taxon>
        <taxon>Myida</taxon>
        <taxon>Myoidea</taxon>
        <taxon>Myidae</taxon>
        <taxon>Mya</taxon>
    </lineage>
</organism>
<sequence>MCNIRVMILYLKAKTKGIILHSYVNELIARNKFTIIIFIIKIDNHQVDNISTNEVFVVAGRRAASRVDGSSAPPSSPIHNTLSLFTQTVRQQFENYFP</sequence>